<dbReference type="Gene3D" id="1.10.10.650">
    <property type="entry name" value="RuvA domain 2-like"/>
    <property type="match status" value="1"/>
</dbReference>
<dbReference type="Gene3D" id="1.10.3500.10">
    <property type="entry name" value="Tex N-terminal region-like"/>
    <property type="match status" value="1"/>
</dbReference>
<keyword evidence="1" id="KW-0175">Coiled coil</keyword>
<feature type="domain" description="S1 motif" evidence="2">
    <location>
        <begin position="654"/>
        <end position="723"/>
    </location>
</feature>
<dbReference type="Pfam" id="PF22706">
    <property type="entry name" value="Tex_central_region"/>
    <property type="match status" value="1"/>
</dbReference>
<dbReference type="InterPro" id="IPR041692">
    <property type="entry name" value="HHH_9"/>
</dbReference>
<sequence length="729" mass="81931">MTSFNPWESPLIPRLAQELNLAESRIQGAIELFDEGNTIPFVARYRKERTGEMNEVELRQLAERLEYLRNLDKRKAEVYRLVKEMDKVKEPWLEGLRKAQTLSEVEDLYLPFRPKRKTRASVAREKGLAPFADRIKKQEIEGDILQVAREYVNLEKELPDAPAVLVGALDIIAEEISDDAKSRQWVRQYLRREAILVVAATKPQEKSPYEMYYQFSERIKTIPAHRILAINRGEREKALLVKIEGPDEEIMEGLYRKWIKKEKTETAKALVKAIQDSYKRLIRPSIERELRSELTEKAEEQAIRVFAANLSPLLLQRPVGQQIIMGLDPGYRTGCKLAIIDGIGKVLAVQTIYPHKPQGHWSEAIDVLKGLINQYNVQIIAIGNGTASRESEKLIAQVIQEIDQKVQYTIISEAGASVYSASALAGEEFPNLDVAMRSAISIARRLQDPLAELVKIDPPSIGVGQYQHDVNSKRLYQSLSGVVEDCVNSVGVDINTASPSLLSYVAGIKPAMAKSIVAYREEKGPFKKRKDLLKVSRLGSATFTQCAGFVRLPGADDPLENTPIHPEAYHIAEQLIVLLEENKKSLQNKADLERIRNKLSSLNLDETAAKLQVGLPTLRDIIEALSRPGRDPRDELPKPSFRRDVLEMKDLRPGMVLSGTVSNVVDFGAFVDIGVKQDGLIHISALANRYVKHPFEVVAVGDPVTVRVLDVDVGRNRISLSMRLEAINE</sequence>
<dbReference type="PROSITE" id="PS50126">
    <property type="entry name" value="S1"/>
    <property type="match status" value="1"/>
</dbReference>
<keyword evidence="4" id="KW-1185">Reference proteome</keyword>
<reference evidence="4" key="1">
    <citation type="submission" date="2019-11" db="EMBL/GenBank/DDBJ databases">
        <title>Genome sequence of Heliorestis convoluta strain HH, an alkaliphilic and minimalistic phototrophic bacterium from a soda lake in Egypt.</title>
        <authorList>
            <person name="Dewey E.D."/>
            <person name="Stokes L.M."/>
            <person name="Burchell B.M."/>
            <person name="Shaffer K.N."/>
            <person name="Huntington A.M."/>
            <person name="Baker J.M."/>
            <person name="Nadendla S."/>
            <person name="Giglio M.G."/>
            <person name="Touchman J.W."/>
            <person name="Blankenship R.E."/>
            <person name="Madigan M.T."/>
            <person name="Sattley W.M."/>
        </authorList>
    </citation>
    <scope>NUCLEOTIDE SEQUENCE [LARGE SCALE GENOMIC DNA]</scope>
    <source>
        <strain evidence="4">HH</strain>
    </source>
</reference>
<evidence type="ECO:0000313" key="3">
    <source>
        <dbReference type="EMBL" id="QGG46939.1"/>
    </source>
</evidence>
<dbReference type="InterPro" id="IPR010994">
    <property type="entry name" value="RuvA_2-like"/>
</dbReference>
<dbReference type="OrthoDB" id="9804714at2"/>
<dbReference type="SUPFAM" id="SSF50249">
    <property type="entry name" value="Nucleic acid-binding proteins"/>
    <property type="match status" value="1"/>
</dbReference>
<dbReference type="Pfam" id="PF09371">
    <property type="entry name" value="Tex_N"/>
    <property type="match status" value="1"/>
</dbReference>
<dbReference type="FunFam" id="3.30.420.140:FF:000001">
    <property type="entry name" value="RNA-binding transcriptional accessory protein"/>
    <property type="match status" value="1"/>
</dbReference>
<dbReference type="InterPro" id="IPR023323">
    <property type="entry name" value="Tex-like_dom_sf"/>
</dbReference>
<dbReference type="InterPro" id="IPR023319">
    <property type="entry name" value="Tex-like_HTH_dom_sf"/>
</dbReference>
<evidence type="ECO:0000259" key="2">
    <source>
        <dbReference type="PROSITE" id="PS50126"/>
    </source>
</evidence>
<dbReference type="SMART" id="SM00732">
    <property type="entry name" value="YqgFc"/>
    <property type="match status" value="1"/>
</dbReference>
<evidence type="ECO:0000256" key="1">
    <source>
        <dbReference type="SAM" id="Coils"/>
    </source>
</evidence>
<dbReference type="SUPFAM" id="SSF47781">
    <property type="entry name" value="RuvA domain 2-like"/>
    <property type="match status" value="2"/>
</dbReference>
<dbReference type="InterPro" id="IPR044146">
    <property type="entry name" value="S1_Tex"/>
</dbReference>
<organism evidence="3 4">
    <name type="scientific">Heliorestis convoluta</name>
    <dbReference type="NCBI Taxonomy" id="356322"/>
    <lineage>
        <taxon>Bacteria</taxon>
        <taxon>Bacillati</taxon>
        <taxon>Bacillota</taxon>
        <taxon>Clostridia</taxon>
        <taxon>Eubacteriales</taxon>
        <taxon>Heliobacteriaceae</taxon>
        <taxon>Heliorestis</taxon>
    </lineage>
</organism>
<dbReference type="InterPro" id="IPR032639">
    <property type="entry name" value="Tex_YqgF"/>
</dbReference>
<dbReference type="InterPro" id="IPR006641">
    <property type="entry name" value="YqgF/RNaseH-like_dom"/>
</dbReference>
<dbReference type="Pfam" id="PF00575">
    <property type="entry name" value="S1"/>
    <property type="match status" value="1"/>
</dbReference>
<dbReference type="InterPro" id="IPR018974">
    <property type="entry name" value="Tex-like_N"/>
</dbReference>
<dbReference type="AlphaFoldDB" id="A0A5Q2MZN2"/>
<dbReference type="Gene3D" id="3.30.420.140">
    <property type="entry name" value="YqgF/RNase H-like domain"/>
    <property type="match status" value="1"/>
</dbReference>
<evidence type="ECO:0000313" key="4">
    <source>
        <dbReference type="Proteomes" id="UP000366051"/>
    </source>
</evidence>
<dbReference type="Pfam" id="PF17674">
    <property type="entry name" value="HHH_9"/>
    <property type="match status" value="1"/>
</dbReference>
<dbReference type="Gene3D" id="1.10.150.310">
    <property type="entry name" value="Tex RuvX-like domain-like"/>
    <property type="match status" value="1"/>
</dbReference>
<dbReference type="InterPro" id="IPR055179">
    <property type="entry name" value="Tex-like_central_region"/>
</dbReference>
<dbReference type="PANTHER" id="PTHR10724">
    <property type="entry name" value="30S RIBOSOMAL PROTEIN S1"/>
    <property type="match status" value="1"/>
</dbReference>
<dbReference type="GO" id="GO:0003735">
    <property type="term" value="F:structural constituent of ribosome"/>
    <property type="evidence" value="ECO:0007669"/>
    <property type="project" value="TreeGrafter"/>
</dbReference>
<dbReference type="InterPro" id="IPR050437">
    <property type="entry name" value="Ribos_protein_bS1-like"/>
</dbReference>
<dbReference type="InterPro" id="IPR012340">
    <property type="entry name" value="NA-bd_OB-fold"/>
</dbReference>
<dbReference type="CDD" id="cd05685">
    <property type="entry name" value="S1_Tex"/>
    <property type="match status" value="1"/>
</dbReference>
<dbReference type="GO" id="GO:0005737">
    <property type="term" value="C:cytoplasm"/>
    <property type="evidence" value="ECO:0007669"/>
    <property type="project" value="UniProtKB-ARBA"/>
</dbReference>
<dbReference type="Gene3D" id="2.40.50.140">
    <property type="entry name" value="Nucleic acid-binding proteins"/>
    <property type="match status" value="1"/>
</dbReference>
<dbReference type="InterPro" id="IPR012337">
    <property type="entry name" value="RNaseH-like_sf"/>
</dbReference>
<dbReference type="InterPro" id="IPR037027">
    <property type="entry name" value="YqgF/RNaseH-like_dom_sf"/>
</dbReference>
<dbReference type="KEGG" id="hcv:FTV88_0762"/>
<dbReference type="PANTHER" id="PTHR10724:SF10">
    <property type="entry name" value="S1 RNA-BINDING DOMAIN-CONTAINING PROTEIN 1"/>
    <property type="match status" value="1"/>
</dbReference>
<dbReference type="FunFam" id="1.10.150.310:FF:000001">
    <property type="entry name" value="RNA-binding transcriptional accessory protein"/>
    <property type="match status" value="1"/>
</dbReference>
<dbReference type="Pfam" id="PF12836">
    <property type="entry name" value="HHH_3"/>
    <property type="match status" value="1"/>
</dbReference>
<dbReference type="EMBL" id="CP045875">
    <property type="protein sequence ID" value="QGG46939.1"/>
    <property type="molecule type" value="Genomic_DNA"/>
</dbReference>
<dbReference type="FunFam" id="1.10.10.650:FF:000001">
    <property type="entry name" value="S1 RNA-binding domain 1"/>
    <property type="match status" value="1"/>
</dbReference>
<feature type="coiled-coil region" evidence="1">
    <location>
        <begin position="569"/>
        <end position="596"/>
    </location>
</feature>
<name>A0A5Q2MZN2_9FIRM</name>
<dbReference type="SUPFAM" id="SSF53098">
    <property type="entry name" value="Ribonuclease H-like"/>
    <property type="match status" value="1"/>
</dbReference>
<dbReference type="GO" id="GO:0006412">
    <property type="term" value="P:translation"/>
    <property type="evidence" value="ECO:0007669"/>
    <property type="project" value="TreeGrafter"/>
</dbReference>
<dbReference type="GO" id="GO:0006139">
    <property type="term" value="P:nucleobase-containing compound metabolic process"/>
    <property type="evidence" value="ECO:0007669"/>
    <property type="project" value="InterPro"/>
</dbReference>
<dbReference type="Proteomes" id="UP000366051">
    <property type="component" value="Chromosome"/>
</dbReference>
<dbReference type="SMART" id="SM00316">
    <property type="entry name" value="S1"/>
    <property type="match status" value="1"/>
</dbReference>
<dbReference type="Pfam" id="PF16921">
    <property type="entry name" value="Tex_YqgF"/>
    <property type="match status" value="1"/>
</dbReference>
<protein>
    <submittedName>
        <fullName evidence="3">RNA-binding transcriptional accessory protein</fullName>
    </submittedName>
</protein>
<dbReference type="RefSeq" id="WP_153724421.1">
    <property type="nucleotide sequence ID" value="NZ_CP045875.1"/>
</dbReference>
<accession>A0A5Q2MZN2</accession>
<dbReference type="SUPFAM" id="SSF158832">
    <property type="entry name" value="Tex N-terminal region-like"/>
    <property type="match status" value="1"/>
</dbReference>
<dbReference type="FunFam" id="2.40.50.140:FF:000051">
    <property type="entry name" value="RNA-binding transcriptional accessory protein"/>
    <property type="match status" value="1"/>
</dbReference>
<dbReference type="GO" id="GO:0003729">
    <property type="term" value="F:mRNA binding"/>
    <property type="evidence" value="ECO:0007669"/>
    <property type="project" value="UniProtKB-ARBA"/>
</dbReference>
<dbReference type="InterPro" id="IPR003029">
    <property type="entry name" value="S1_domain"/>
</dbReference>
<gene>
    <name evidence="3" type="ORF">FTV88_0762</name>
</gene>
<proteinExistence type="predicted"/>